<evidence type="ECO:0000256" key="1">
    <source>
        <dbReference type="ARBA" id="ARBA00022723"/>
    </source>
</evidence>
<keyword evidence="1" id="KW-0479">Metal-binding</keyword>
<dbReference type="PROSITE" id="PS01085">
    <property type="entry name" value="RIBUL_P_3_EPIMER_1"/>
    <property type="match status" value="1"/>
</dbReference>
<dbReference type="GO" id="GO:0016857">
    <property type="term" value="F:racemase and epimerase activity, acting on carbohydrates and derivatives"/>
    <property type="evidence" value="ECO:0007669"/>
    <property type="project" value="InterPro"/>
</dbReference>
<evidence type="ECO:0000313" key="4">
    <source>
        <dbReference type="Proteomes" id="UP000315648"/>
    </source>
</evidence>
<dbReference type="GO" id="GO:0046872">
    <property type="term" value="F:metal ion binding"/>
    <property type="evidence" value="ECO:0007669"/>
    <property type="project" value="UniProtKB-KW"/>
</dbReference>
<dbReference type="AlphaFoldDB" id="A0A556QPB9"/>
<accession>A0A556QPB9</accession>
<dbReference type="EMBL" id="VMBG01000001">
    <property type="protein sequence ID" value="TSJ78442.1"/>
    <property type="molecule type" value="Genomic_DNA"/>
</dbReference>
<keyword evidence="4" id="KW-1185">Reference proteome</keyword>
<dbReference type="CDD" id="cd00429">
    <property type="entry name" value="RPE"/>
    <property type="match status" value="1"/>
</dbReference>
<proteinExistence type="predicted"/>
<dbReference type="InterPro" id="IPR013785">
    <property type="entry name" value="Aldolase_TIM"/>
</dbReference>
<dbReference type="SUPFAM" id="SSF51366">
    <property type="entry name" value="Ribulose-phoshate binding barrel"/>
    <property type="match status" value="1"/>
</dbReference>
<evidence type="ECO:0000313" key="3">
    <source>
        <dbReference type="EMBL" id="TSJ78442.1"/>
    </source>
</evidence>
<protein>
    <submittedName>
        <fullName evidence="3">Ribulose-phosphate 3-epimerase</fullName>
    </submittedName>
</protein>
<dbReference type="NCBIfam" id="NF004076">
    <property type="entry name" value="PRK05581.1-4"/>
    <property type="match status" value="1"/>
</dbReference>
<dbReference type="OrthoDB" id="1645589at2"/>
<dbReference type="InterPro" id="IPR011060">
    <property type="entry name" value="RibuloseP-bd_barrel"/>
</dbReference>
<evidence type="ECO:0000256" key="2">
    <source>
        <dbReference type="ARBA" id="ARBA00023235"/>
    </source>
</evidence>
<dbReference type="InterPro" id="IPR000056">
    <property type="entry name" value="Ribul_P_3_epim-like"/>
</dbReference>
<dbReference type="Gene3D" id="3.20.20.70">
    <property type="entry name" value="Aldolase class I"/>
    <property type="match status" value="1"/>
</dbReference>
<keyword evidence="2" id="KW-0413">Isomerase</keyword>
<gene>
    <name evidence="3" type="ORF">FPL22_03845</name>
</gene>
<dbReference type="Proteomes" id="UP000315648">
    <property type="component" value="Unassembled WGS sequence"/>
</dbReference>
<sequence>MTRPIQLSPSMMCADPFALNEVVASFVAGGVEWLHIDVMDGRYVPNFTLGPDYCRALAAACPVPLDVHLMVEEPERHVGLFTGFPNVRVSFHPETVRQPVRLIERIREAGASPGIAIDPGISVESCAHLLPLVDQVMIMTVNPGYAGQKLLPFCLPKLTRARELLNACGNAKARVEVDGNVSWANIAPMVTAGADILVAGTSSLFVNGRVEAAAIARMRELAATAVPAKV</sequence>
<dbReference type="Pfam" id="PF00834">
    <property type="entry name" value="Ribul_P_3_epim"/>
    <property type="match status" value="1"/>
</dbReference>
<organism evidence="3 4">
    <name type="scientific">Rariglobus hedericola</name>
    <dbReference type="NCBI Taxonomy" id="2597822"/>
    <lineage>
        <taxon>Bacteria</taxon>
        <taxon>Pseudomonadati</taxon>
        <taxon>Verrucomicrobiota</taxon>
        <taxon>Opitutia</taxon>
        <taxon>Opitutales</taxon>
        <taxon>Opitutaceae</taxon>
        <taxon>Rariglobus</taxon>
    </lineage>
</organism>
<dbReference type="GO" id="GO:0005975">
    <property type="term" value="P:carbohydrate metabolic process"/>
    <property type="evidence" value="ECO:0007669"/>
    <property type="project" value="InterPro"/>
</dbReference>
<dbReference type="PANTHER" id="PTHR11749">
    <property type="entry name" value="RIBULOSE-5-PHOSPHATE-3-EPIMERASE"/>
    <property type="match status" value="1"/>
</dbReference>
<name>A0A556QPB9_9BACT</name>
<comment type="caution">
    <text evidence="3">The sequence shown here is derived from an EMBL/GenBank/DDBJ whole genome shotgun (WGS) entry which is preliminary data.</text>
</comment>
<dbReference type="RefSeq" id="WP_144228783.1">
    <property type="nucleotide sequence ID" value="NZ_CBCRVV010000021.1"/>
</dbReference>
<reference evidence="3 4" key="1">
    <citation type="submission" date="2019-07" db="EMBL/GenBank/DDBJ databases">
        <title>Description of 53C-WASEF.</title>
        <authorList>
            <person name="Pitt A."/>
            <person name="Hahn M.W."/>
        </authorList>
    </citation>
    <scope>NUCLEOTIDE SEQUENCE [LARGE SCALE GENOMIC DNA]</scope>
    <source>
        <strain evidence="3 4">53C-WASEF</strain>
    </source>
</reference>